<evidence type="ECO:0000313" key="2">
    <source>
        <dbReference type="Proteomes" id="UP000215335"/>
    </source>
</evidence>
<dbReference type="Proteomes" id="UP000215335">
    <property type="component" value="Unassembled WGS sequence"/>
</dbReference>
<proteinExistence type="predicted"/>
<name>A0A232EEG1_9HYME</name>
<dbReference type="OrthoDB" id="6819627at2759"/>
<protein>
    <submittedName>
        <fullName evidence="1">Uncharacterized protein</fullName>
    </submittedName>
</protein>
<gene>
    <name evidence="1" type="ORF">TSAR_013590</name>
</gene>
<accession>A0A232EEG1</accession>
<organism evidence="1 2">
    <name type="scientific">Trichomalopsis sarcophagae</name>
    <dbReference type="NCBI Taxonomy" id="543379"/>
    <lineage>
        <taxon>Eukaryota</taxon>
        <taxon>Metazoa</taxon>
        <taxon>Ecdysozoa</taxon>
        <taxon>Arthropoda</taxon>
        <taxon>Hexapoda</taxon>
        <taxon>Insecta</taxon>
        <taxon>Pterygota</taxon>
        <taxon>Neoptera</taxon>
        <taxon>Endopterygota</taxon>
        <taxon>Hymenoptera</taxon>
        <taxon>Apocrita</taxon>
        <taxon>Proctotrupomorpha</taxon>
        <taxon>Chalcidoidea</taxon>
        <taxon>Pteromalidae</taxon>
        <taxon>Pteromalinae</taxon>
        <taxon>Trichomalopsis</taxon>
    </lineage>
</organism>
<dbReference type="EMBL" id="NNAY01005393">
    <property type="protein sequence ID" value="OXU16702.1"/>
    <property type="molecule type" value="Genomic_DNA"/>
</dbReference>
<feature type="non-terminal residue" evidence="1">
    <location>
        <position position="1"/>
    </location>
</feature>
<reference evidence="1 2" key="1">
    <citation type="journal article" date="2017" name="Curr. Biol.">
        <title>The Evolution of Venom by Co-option of Single-Copy Genes.</title>
        <authorList>
            <person name="Martinson E.O."/>
            <person name="Mrinalini"/>
            <person name="Kelkar Y.D."/>
            <person name="Chang C.H."/>
            <person name="Werren J.H."/>
        </authorList>
    </citation>
    <scope>NUCLEOTIDE SEQUENCE [LARGE SCALE GENOMIC DNA]</scope>
    <source>
        <strain evidence="1 2">Alberta</strain>
        <tissue evidence="1">Whole body</tissue>
    </source>
</reference>
<comment type="caution">
    <text evidence="1">The sequence shown here is derived from an EMBL/GenBank/DDBJ whole genome shotgun (WGS) entry which is preliminary data.</text>
</comment>
<evidence type="ECO:0000313" key="1">
    <source>
        <dbReference type="EMBL" id="OXU16702.1"/>
    </source>
</evidence>
<dbReference type="SUPFAM" id="SSF140996">
    <property type="entry name" value="Hermes dimerisation domain"/>
    <property type="match status" value="1"/>
</dbReference>
<dbReference type="AlphaFoldDB" id="A0A232EEG1"/>
<keyword evidence="2" id="KW-1185">Reference proteome</keyword>
<sequence>YQEKLLFIFLKPPHPKIEPFRMSRGLQLCKARTDGGSSSDKISNTILYMICKDTLPVSIVEFEGFKEWIKLLAPLYKVP</sequence>